<comment type="cofactor">
    <cofactor evidence="5">
        <name>Mg(2+)</name>
        <dbReference type="ChEBI" id="CHEBI:18420"/>
    </cofactor>
</comment>
<feature type="binding site" evidence="4">
    <location>
        <begin position="135"/>
        <end position="143"/>
    </location>
    <ligand>
        <name>ATP</name>
        <dbReference type="ChEBI" id="CHEBI:30616"/>
    </ligand>
</feature>
<keyword evidence="3 4" id="KW-0067">ATP-binding</keyword>
<dbReference type="Pfam" id="PF01812">
    <property type="entry name" value="5-FTHF_cyc-lig"/>
    <property type="match status" value="1"/>
</dbReference>
<dbReference type="SUPFAM" id="SSF100950">
    <property type="entry name" value="NagB/RpiA/CoA transferase-like"/>
    <property type="match status" value="1"/>
</dbReference>
<keyword evidence="7" id="KW-1185">Reference proteome</keyword>
<dbReference type="PIRSF" id="PIRSF006806">
    <property type="entry name" value="FTHF_cligase"/>
    <property type="match status" value="1"/>
</dbReference>
<dbReference type="InterPro" id="IPR037171">
    <property type="entry name" value="NagB/RpiA_transferase-like"/>
</dbReference>
<dbReference type="GO" id="GO:0046872">
    <property type="term" value="F:metal ion binding"/>
    <property type="evidence" value="ECO:0007669"/>
    <property type="project" value="UniProtKB-KW"/>
</dbReference>
<dbReference type="EMBL" id="JACOQI010000002">
    <property type="protein sequence ID" value="MBC5769311.1"/>
    <property type="molecule type" value="Genomic_DNA"/>
</dbReference>
<gene>
    <name evidence="6" type="ORF">H8Z83_02990</name>
</gene>
<dbReference type="Gene3D" id="3.40.50.10420">
    <property type="entry name" value="NagB/RpiA/CoA transferase-like"/>
    <property type="match status" value="1"/>
</dbReference>
<dbReference type="GO" id="GO:0035999">
    <property type="term" value="P:tetrahydrofolate interconversion"/>
    <property type="evidence" value="ECO:0007669"/>
    <property type="project" value="TreeGrafter"/>
</dbReference>
<evidence type="ECO:0000256" key="5">
    <source>
        <dbReference type="RuleBase" id="RU361279"/>
    </source>
</evidence>
<keyword evidence="6" id="KW-0436">Ligase</keyword>
<reference evidence="6" key="1">
    <citation type="submission" date="2020-08" db="EMBL/GenBank/DDBJ databases">
        <title>Genome public.</title>
        <authorList>
            <person name="Liu C."/>
            <person name="Sun Q."/>
        </authorList>
    </citation>
    <scope>NUCLEOTIDE SEQUENCE</scope>
    <source>
        <strain evidence="6">BX15</strain>
    </source>
</reference>
<dbReference type="EC" id="6.3.3.2" evidence="5"/>
<dbReference type="PANTHER" id="PTHR23407:SF1">
    <property type="entry name" value="5-FORMYLTETRAHYDROFOLATE CYCLO-LIGASE"/>
    <property type="match status" value="1"/>
</dbReference>
<dbReference type="RefSeq" id="WP_187013690.1">
    <property type="nucleotide sequence ID" value="NZ_JACOQI010000002.1"/>
</dbReference>
<evidence type="ECO:0000256" key="4">
    <source>
        <dbReference type="PIRSR" id="PIRSR006806-1"/>
    </source>
</evidence>
<evidence type="ECO:0000256" key="2">
    <source>
        <dbReference type="ARBA" id="ARBA00022741"/>
    </source>
</evidence>
<dbReference type="AlphaFoldDB" id="A0A923S689"/>
<dbReference type="GO" id="GO:0030272">
    <property type="term" value="F:5-formyltetrahydrofolate cyclo-ligase activity"/>
    <property type="evidence" value="ECO:0007669"/>
    <property type="project" value="UniProtKB-EC"/>
</dbReference>
<organism evidence="6 7">
    <name type="scientific">Dysosmobacter segnis</name>
    <dbReference type="NCBI Taxonomy" id="2763042"/>
    <lineage>
        <taxon>Bacteria</taxon>
        <taxon>Bacillati</taxon>
        <taxon>Bacillota</taxon>
        <taxon>Clostridia</taxon>
        <taxon>Eubacteriales</taxon>
        <taxon>Oscillospiraceae</taxon>
        <taxon>Dysosmobacter</taxon>
    </lineage>
</organism>
<evidence type="ECO:0000256" key="1">
    <source>
        <dbReference type="ARBA" id="ARBA00010638"/>
    </source>
</evidence>
<dbReference type="InterPro" id="IPR024185">
    <property type="entry name" value="FTHF_cligase-like_sf"/>
</dbReference>
<name>A0A923S689_9FIRM</name>
<accession>A0A923S689</accession>
<dbReference type="PANTHER" id="PTHR23407">
    <property type="entry name" value="ATPASE INHIBITOR/5-FORMYLTETRAHYDROFOLATE CYCLO-LIGASE"/>
    <property type="match status" value="1"/>
</dbReference>
<protein>
    <recommendedName>
        <fullName evidence="5">5-formyltetrahydrofolate cyclo-ligase</fullName>
        <ecNumber evidence="5">6.3.3.2</ecNumber>
    </recommendedName>
</protein>
<dbReference type="InterPro" id="IPR002698">
    <property type="entry name" value="FTHF_cligase"/>
</dbReference>
<dbReference type="Proteomes" id="UP000620327">
    <property type="component" value="Unassembled WGS sequence"/>
</dbReference>
<comment type="catalytic activity">
    <reaction evidence="5">
        <text>(6S)-5-formyl-5,6,7,8-tetrahydrofolate + ATP = (6R)-5,10-methenyltetrahydrofolate + ADP + phosphate</text>
        <dbReference type="Rhea" id="RHEA:10488"/>
        <dbReference type="ChEBI" id="CHEBI:30616"/>
        <dbReference type="ChEBI" id="CHEBI:43474"/>
        <dbReference type="ChEBI" id="CHEBI:57455"/>
        <dbReference type="ChEBI" id="CHEBI:57457"/>
        <dbReference type="ChEBI" id="CHEBI:456216"/>
        <dbReference type="EC" id="6.3.3.2"/>
    </reaction>
</comment>
<keyword evidence="5" id="KW-0479">Metal-binding</keyword>
<evidence type="ECO:0000256" key="3">
    <source>
        <dbReference type="ARBA" id="ARBA00022840"/>
    </source>
</evidence>
<keyword evidence="5" id="KW-0460">Magnesium</keyword>
<sequence>MTRQEEKQQLRAIVRRLEAALAPEYKAKSARSIAHRLLAMPEYQEAQTVFCFVGTDREIDTRPILEDALAAGKTLCVPLCTEPGHMESRQITDLNQLVPGRYGLLEPTADTPVIPVDAIDFAVLPCVTCNYLGQRLGHGGGYYDRFLSQYRGGTVLLCRELLIRQEIPVEPHDYPVPWVLTERGLYEDGIPAPLG</sequence>
<comment type="similarity">
    <text evidence="1 5">Belongs to the 5-formyltetrahydrofolate cyclo-ligase family.</text>
</comment>
<feature type="binding site" evidence="4">
    <location>
        <position position="58"/>
    </location>
    <ligand>
        <name>substrate</name>
    </ligand>
</feature>
<feature type="binding site" evidence="4">
    <location>
        <position position="53"/>
    </location>
    <ligand>
        <name>substrate</name>
    </ligand>
</feature>
<proteinExistence type="inferred from homology"/>
<feature type="binding site" evidence="4">
    <location>
        <begin position="7"/>
        <end position="11"/>
    </location>
    <ligand>
        <name>ATP</name>
        <dbReference type="ChEBI" id="CHEBI:30616"/>
    </ligand>
</feature>
<evidence type="ECO:0000313" key="6">
    <source>
        <dbReference type="EMBL" id="MBC5769311.1"/>
    </source>
</evidence>
<dbReference type="NCBIfam" id="TIGR02727">
    <property type="entry name" value="MTHFS_bact"/>
    <property type="match status" value="1"/>
</dbReference>
<evidence type="ECO:0000313" key="7">
    <source>
        <dbReference type="Proteomes" id="UP000620327"/>
    </source>
</evidence>
<comment type="caution">
    <text evidence="6">The sequence shown here is derived from an EMBL/GenBank/DDBJ whole genome shotgun (WGS) entry which is preliminary data.</text>
</comment>
<keyword evidence="2 4" id="KW-0547">Nucleotide-binding</keyword>
<dbReference type="GO" id="GO:0005524">
    <property type="term" value="F:ATP binding"/>
    <property type="evidence" value="ECO:0007669"/>
    <property type="project" value="UniProtKB-KW"/>
</dbReference>
<dbReference type="GO" id="GO:0009396">
    <property type="term" value="P:folic acid-containing compound biosynthetic process"/>
    <property type="evidence" value="ECO:0007669"/>
    <property type="project" value="TreeGrafter"/>
</dbReference>